<evidence type="ECO:0000256" key="1">
    <source>
        <dbReference type="SAM" id="SignalP"/>
    </source>
</evidence>
<feature type="chain" id="PRO_5009919042" evidence="1">
    <location>
        <begin position="21"/>
        <end position="115"/>
    </location>
</feature>
<dbReference type="OrthoDB" id="1376285at2"/>
<dbReference type="AlphaFoldDB" id="A0A1M6KRG5"/>
<protein>
    <submittedName>
        <fullName evidence="2">Uncharacterized protein</fullName>
    </submittedName>
</protein>
<evidence type="ECO:0000313" key="2">
    <source>
        <dbReference type="EMBL" id="SHJ61522.1"/>
    </source>
</evidence>
<dbReference type="EMBL" id="FQYP01000012">
    <property type="protein sequence ID" value="SHJ61522.1"/>
    <property type="molecule type" value="Genomic_DNA"/>
</dbReference>
<keyword evidence="1" id="KW-0732">Signal</keyword>
<proteinExistence type="predicted"/>
<evidence type="ECO:0000313" key="3">
    <source>
        <dbReference type="Proteomes" id="UP000184432"/>
    </source>
</evidence>
<dbReference type="RefSeq" id="WP_073321235.1">
    <property type="nucleotide sequence ID" value="NZ_FQYP01000012.1"/>
</dbReference>
<feature type="signal peptide" evidence="1">
    <location>
        <begin position="1"/>
        <end position="20"/>
    </location>
</feature>
<reference evidence="3" key="1">
    <citation type="submission" date="2016-11" db="EMBL/GenBank/DDBJ databases">
        <authorList>
            <person name="Varghese N."/>
            <person name="Submissions S."/>
        </authorList>
    </citation>
    <scope>NUCLEOTIDE SEQUENCE [LARGE SCALE GENOMIC DNA]</scope>
    <source>
        <strain evidence="3">DSM 22623</strain>
    </source>
</reference>
<keyword evidence="3" id="KW-1185">Reference proteome</keyword>
<name>A0A1M6KRG5_9FLAO</name>
<sequence length="115" mass="12931">MKKLAVVVLAIVLGTSSLFASNENPTKNAEKDLRNQIAVLLERPEIKVEKQELTADIEFVLNNKGEIVVLSVDAEKEIIEDYVKARLNYKKVDLENVKIGNKLFQLTLKIVKPQA</sequence>
<dbReference type="Proteomes" id="UP000184432">
    <property type="component" value="Unassembled WGS sequence"/>
</dbReference>
<gene>
    <name evidence="2" type="ORF">SAMN04488508_11227</name>
</gene>
<accession>A0A1M6KRG5</accession>
<organism evidence="2 3">
    <name type="scientific">Aquimarina spongiae</name>
    <dbReference type="NCBI Taxonomy" id="570521"/>
    <lineage>
        <taxon>Bacteria</taxon>
        <taxon>Pseudomonadati</taxon>
        <taxon>Bacteroidota</taxon>
        <taxon>Flavobacteriia</taxon>
        <taxon>Flavobacteriales</taxon>
        <taxon>Flavobacteriaceae</taxon>
        <taxon>Aquimarina</taxon>
    </lineage>
</organism>